<dbReference type="EMBL" id="CAJJDM010000153">
    <property type="protein sequence ID" value="CAD8112004.1"/>
    <property type="molecule type" value="Genomic_DNA"/>
</dbReference>
<gene>
    <name evidence="2" type="ORF">PPRIM_AZ9-3.1.T1490148</name>
</gene>
<sequence length="645" mass="77529">MSNKLFILIGNDDQLKNQFYYQLTGIEQLQEEVNYKIYPSPIKDALLIQEKNIYVLNTPPIETQEDHIRLWSLIAAICQCHKLIIEDVFYCLDNQNQLIIEILNYLTHLFDYNNKNRIFFFTKSLDVYNQISSKTQNQICFQVRYNTDFIQTFKQLIKRQNKVFFTTYCFENLKINEQSEIQQLINEISNEYIRISINCYNYAQFIINFFKNEHLEKTINSFKFEFDNIQSIFEYRVLIKQSLNQLFNQILQDIQRLTLSSFYQCLDCLQICYCEKTIIYPINTIRIQIQIANPNNKKSTLQCKHCQYQLTYTSPSLIIQACLDDLELRIFKKFQYEFENQPIYRVKTKTEPLQKKQKSNPNIKIIEIENLKLKDATQILFLSNEDNKNNIIFNTLIEYRDQEQININNNIFINGQITDGNNSYVLHNPPLFDFQITNLDAITSFQQYFSKITIHHFVFFLNYQRTEIMKQRFVDMFKTLQRLNKSQVSIIVTQCNSDIDQLQDLKSELEKFTLNSIIFLNKQINQTQIKQQILECFQKVNPIQFQFQGTIFEEDNVEEEKQIENNLNIAVDQIENDKMEELQIQYLNNDNQIQELKQDIEQQEKLLKQKNEKLRDLIQENETNQQLIKKWYYKRQQKALYQNQK</sequence>
<evidence type="ECO:0000313" key="2">
    <source>
        <dbReference type="EMBL" id="CAD8112004.1"/>
    </source>
</evidence>
<evidence type="ECO:0000256" key="1">
    <source>
        <dbReference type="SAM" id="Coils"/>
    </source>
</evidence>
<dbReference type="OMA" id="CQCHKLI"/>
<dbReference type="Proteomes" id="UP000688137">
    <property type="component" value="Unassembled WGS sequence"/>
</dbReference>
<feature type="coiled-coil region" evidence="1">
    <location>
        <begin position="557"/>
        <end position="627"/>
    </location>
</feature>
<keyword evidence="3" id="KW-1185">Reference proteome</keyword>
<evidence type="ECO:0000313" key="3">
    <source>
        <dbReference type="Proteomes" id="UP000688137"/>
    </source>
</evidence>
<dbReference type="AlphaFoldDB" id="A0A8S1QAP4"/>
<keyword evidence="1" id="KW-0175">Coiled coil</keyword>
<comment type="caution">
    <text evidence="2">The sequence shown here is derived from an EMBL/GenBank/DDBJ whole genome shotgun (WGS) entry which is preliminary data.</text>
</comment>
<proteinExistence type="predicted"/>
<accession>A0A8S1QAP4</accession>
<organism evidence="2 3">
    <name type="scientific">Paramecium primaurelia</name>
    <dbReference type="NCBI Taxonomy" id="5886"/>
    <lineage>
        <taxon>Eukaryota</taxon>
        <taxon>Sar</taxon>
        <taxon>Alveolata</taxon>
        <taxon>Ciliophora</taxon>
        <taxon>Intramacronucleata</taxon>
        <taxon>Oligohymenophorea</taxon>
        <taxon>Peniculida</taxon>
        <taxon>Parameciidae</taxon>
        <taxon>Paramecium</taxon>
    </lineage>
</organism>
<name>A0A8S1QAP4_PARPR</name>
<protein>
    <submittedName>
        <fullName evidence="2">Uncharacterized protein</fullName>
    </submittedName>
</protein>
<reference evidence="2" key="1">
    <citation type="submission" date="2021-01" db="EMBL/GenBank/DDBJ databases">
        <authorList>
            <consortium name="Genoscope - CEA"/>
            <person name="William W."/>
        </authorList>
    </citation>
    <scope>NUCLEOTIDE SEQUENCE</scope>
</reference>